<dbReference type="Proteomes" id="UP000076408">
    <property type="component" value="Unassembled WGS sequence"/>
</dbReference>
<organism evidence="2 3">
    <name type="scientific">Anopheles stephensi</name>
    <name type="common">Indo-Pakistan malaria mosquito</name>
    <dbReference type="NCBI Taxonomy" id="30069"/>
    <lineage>
        <taxon>Eukaryota</taxon>
        <taxon>Metazoa</taxon>
        <taxon>Ecdysozoa</taxon>
        <taxon>Arthropoda</taxon>
        <taxon>Hexapoda</taxon>
        <taxon>Insecta</taxon>
        <taxon>Pterygota</taxon>
        <taxon>Neoptera</taxon>
        <taxon>Endopterygota</taxon>
        <taxon>Diptera</taxon>
        <taxon>Nematocera</taxon>
        <taxon>Culicoidea</taxon>
        <taxon>Culicidae</taxon>
        <taxon>Anophelinae</taxon>
        <taxon>Anopheles</taxon>
    </lineage>
</organism>
<reference evidence="3" key="1">
    <citation type="journal article" date="2014" name="Genome Biol.">
        <title>Genome analysis of a major urban malaria vector mosquito, Anopheles stephensi.</title>
        <authorList>
            <person name="Jiang X."/>
            <person name="Peery A."/>
            <person name="Hall A.B."/>
            <person name="Sharma A."/>
            <person name="Chen X.G."/>
            <person name="Waterhouse R.M."/>
            <person name="Komissarov A."/>
            <person name="Riehle M.M."/>
            <person name="Shouche Y."/>
            <person name="Sharakhova M.V."/>
            <person name="Lawson D."/>
            <person name="Pakpour N."/>
            <person name="Arensburger P."/>
            <person name="Davidson V.L."/>
            <person name="Eiglmeier K."/>
            <person name="Emrich S."/>
            <person name="George P."/>
            <person name="Kennedy R.C."/>
            <person name="Mane S.P."/>
            <person name="Maslen G."/>
            <person name="Oringanje C."/>
            <person name="Qi Y."/>
            <person name="Settlage R."/>
            <person name="Tojo M."/>
            <person name="Tubio J.M."/>
            <person name="Unger M.F."/>
            <person name="Wang B."/>
            <person name="Vernick K.D."/>
            <person name="Ribeiro J.M."/>
            <person name="James A.A."/>
            <person name="Michel K."/>
            <person name="Riehle M.A."/>
            <person name="Luckhart S."/>
            <person name="Sharakhov I.V."/>
            <person name="Tu Z."/>
        </authorList>
    </citation>
    <scope>NUCLEOTIDE SEQUENCE [LARGE SCALE GENOMIC DNA]</scope>
    <source>
        <strain evidence="3">Indian</strain>
    </source>
</reference>
<keyword evidence="3" id="KW-1185">Reference proteome</keyword>
<feature type="domain" description="Carbohydrate kinase PfkB" evidence="1">
    <location>
        <begin position="13"/>
        <end position="300"/>
    </location>
</feature>
<dbReference type="InterPro" id="IPR029056">
    <property type="entry name" value="Ribokinase-like"/>
</dbReference>
<dbReference type="AlphaFoldDB" id="A0A182YHJ6"/>
<evidence type="ECO:0000259" key="1">
    <source>
        <dbReference type="Pfam" id="PF00294"/>
    </source>
</evidence>
<dbReference type="VEuPathDB" id="VectorBase:ASTEI07932"/>
<protein>
    <submittedName>
        <fullName evidence="2">PfkB domain-containing protein</fullName>
    </submittedName>
</protein>
<dbReference type="Gene3D" id="3.40.1190.20">
    <property type="match status" value="1"/>
</dbReference>
<dbReference type="EnsemblMetazoa" id="ASTEI07932-RA">
    <property type="protein sequence ID" value="ASTEI07932-PA"/>
    <property type="gene ID" value="ASTEI07932"/>
</dbReference>
<dbReference type="GO" id="GO:0006796">
    <property type="term" value="P:phosphate-containing compound metabolic process"/>
    <property type="evidence" value="ECO:0007669"/>
    <property type="project" value="UniProtKB-ARBA"/>
</dbReference>
<sequence>MTETPQDTPTSAKKILCVGLCNIDIIQVCETYPEEDSDQRCHASRWQRGGNASNNCTVLANLGARCELLATFSDSKTFQFALDDLRDRNIECGKCALHHEASVPLSTVWLSLATGTRTIVHSNPDLPELTLEDFRKINLPEYAWIHFEGRRNTPAIVAMINSIRSWNNLPDNHHRSKVTVSIEMEKPRRSNLDLLVDGVDVVFVGKDFARFLGHASARDAVQALKDSHPGPYTIICPWGSSDTLAMDGCGQWYSQRTYPPEVIRDSLGAGDTFVAGCIFKLAQNVPLPAVLEFASRLAGRKLASYGWLGKGPAGHRLRYCRGQSVPSGPVR</sequence>
<proteinExistence type="predicted"/>
<dbReference type="Pfam" id="PF00294">
    <property type="entry name" value="PfkB"/>
    <property type="match status" value="1"/>
</dbReference>
<dbReference type="InterPro" id="IPR011611">
    <property type="entry name" value="PfkB_dom"/>
</dbReference>
<dbReference type="SUPFAM" id="SSF53613">
    <property type="entry name" value="Ribokinase-like"/>
    <property type="match status" value="1"/>
</dbReference>
<dbReference type="InterPro" id="IPR052562">
    <property type="entry name" value="Ketohexokinase-related"/>
</dbReference>
<dbReference type="PANTHER" id="PTHR42774">
    <property type="entry name" value="PHOSPHOTRANSFERASE SYSTEM TRANSPORT PROTEIN"/>
    <property type="match status" value="1"/>
</dbReference>
<dbReference type="OMA" id="CDYVVFS"/>
<dbReference type="VEuPathDB" id="VectorBase:ASTE000660"/>
<dbReference type="STRING" id="30069.A0A182YHJ6"/>
<evidence type="ECO:0000313" key="3">
    <source>
        <dbReference type="Proteomes" id="UP000076408"/>
    </source>
</evidence>
<evidence type="ECO:0000313" key="2">
    <source>
        <dbReference type="EnsemblMetazoa" id="ASTEI07932-PA"/>
    </source>
</evidence>
<dbReference type="VEuPathDB" id="VectorBase:ASTEI20_034819"/>
<reference evidence="2" key="2">
    <citation type="submission" date="2020-05" db="UniProtKB">
        <authorList>
            <consortium name="EnsemblMetazoa"/>
        </authorList>
    </citation>
    <scope>IDENTIFICATION</scope>
    <source>
        <strain evidence="2">Indian</strain>
    </source>
</reference>
<name>A0A182YHJ6_ANOST</name>
<dbReference type="PANTHER" id="PTHR42774:SF3">
    <property type="entry name" value="KETOHEXOKINASE"/>
    <property type="match status" value="1"/>
</dbReference>
<accession>A0A182YHJ6</accession>